<feature type="region of interest" description="Disordered" evidence="1">
    <location>
        <begin position="430"/>
        <end position="489"/>
    </location>
</feature>
<evidence type="ECO:0000313" key="2">
    <source>
        <dbReference type="EMBL" id="KAK4457431.1"/>
    </source>
</evidence>
<feature type="region of interest" description="Disordered" evidence="1">
    <location>
        <begin position="113"/>
        <end position="143"/>
    </location>
</feature>
<gene>
    <name evidence="2" type="ORF">QBC42DRAFT_279115</name>
</gene>
<dbReference type="EMBL" id="MU865115">
    <property type="protein sequence ID" value="KAK4457431.1"/>
    <property type="molecule type" value="Genomic_DNA"/>
</dbReference>
<reference evidence="2" key="2">
    <citation type="submission" date="2023-06" db="EMBL/GenBank/DDBJ databases">
        <authorList>
            <consortium name="Lawrence Berkeley National Laboratory"/>
            <person name="Mondo S.J."/>
            <person name="Hensen N."/>
            <person name="Bonometti L."/>
            <person name="Westerberg I."/>
            <person name="Brannstrom I.O."/>
            <person name="Guillou S."/>
            <person name="Cros-Aarteil S."/>
            <person name="Calhoun S."/>
            <person name="Haridas S."/>
            <person name="Kuo A."/>
            <person name="Pangilinan J."/>
            <person name="Riley R."/>
            <person name="Labutti K."/>
            <person name="Andreopoulos B."/>
            <person name="Lipzen A."/>
            <person name="Chen C."/>
            <person name="Yanf M."/>
            <person name="Daum C."/>
            <person name="Ng V."/>
            <person name="Clum A."/>
            <person name="Steindorff A."/>
            <person name="Ohm R."/>
            <person name="Martin F."/>
            <person name="Silar P."/>
            <person name="Natvig D."/>
            <person name="Lalanne C."/>
            <person name="Gautier V."/>
            <person name="Ament-Velasquez S.L."/>
            <person name="Kruys A."/>
            <person name="Hutchinson M.I."/>
            <person name="Powell A.J."/>
            <person name="Barry K."/>
            <person name="Miller A.N."/>
            <person name="Grigoriev I.V."/>
            <person name="Debuchy R."/>
            <person name="Gladieux P."/>
            <person name="Thoren M.H."/>
            <person name="Johannesson H."/>
        </authorList>
    </citation>
    <scope>NUCLEOTIDE SEQUENCE</scope>
    <source>
        <strain evidence="2">PSN324</strain>
    </source>
</reference>
<name>A0AAV9HEC9_9PEZI</name>
<comment type="caution">
    <text evidence="2">The sequence shown here is derived from an EMBL/GenBank/DDBJ whole genome shotgun (WGS) entry which is preliminary data.</text>
</comment>
<protein>
    <submittedName>
        <fullName evidence="2">Uncharacterized protein</fullName>
    </submittedName>
</protein>
<dbReference type="Proteomes" id="UP001321749">
    <property type="component" value="Unassembled WGS sequence"/>
</dbReference>
<accession>A0AAV9HEC9</accession>
<feature type="compositionally biased region" description="Polar residues" evidence="1">
    <location>
        <begin position="430"/>
        <end position="440"/>
    </location>
</feature>
<dbReference type="AlphaFoldDB" id="A0AAV9HEC9"/>
<feature type="region of interest" description="Disordered" evidence="1">
    <location>
        <begin position="339"/>
        <end position="362"/>
    </location>
</feature>
<evidence type="ECO:0000313" key="3">
    <source>
        <dbReference type="Proteomes" id="UP001321749"/>
    </source>
</evidence>
<organism evidence="2 3">
    <name type="scientific">Cladorrhinum samala</name>
    <dbReference type="NCBI Taxonomy" id="585594"/>
    <lineage>
        <taxon>Eukaryota</taxon>
        <taxon>Fungi</taxon>
        <taxon>Dikarya</taxon>
        <taxon>Ascomycota</taxon>
        <taxon>Pezizomycotina</taxon>
        <taxon>Sordariomycetes</taxon>
        <taxon>Sordariomycetidae</taxon>
        <taxon>Sordariales</taxon>
        <taxon>Podosporaceae</taxon>
        <taxon>Cladorrhinum</taxon>
    </lineage>
</organism>
<sequence length="489" mass="54416">MDITLLGPFSRPDINPFTLPDHPFNRRDGSPSIQTELDAYEAQNAVARGSVGERGASSSLFNPAETLLHVDESSRRMEKTISELCSRGSPHAWEAAQRLFWNESAYSPQRLTEELGWEPPFPNLNPDPRKARSRAAPSLSRDNSAAAAATPLCTWYDAFEDLARISSGLPMRDPRELAAESEPGRKWAGHELSENLSPWLQWSGYERGNHHTTVREIMKISNSYARLNIMGSIYSYLPFGHDQQGGSGGGDGGFYDQGFTPRNIEEWKRQRLNRRLSGTEREAEVRLALEMNSFETAFWRFSQAASLDTEERDMGFTHDASGEKKPPRRGGWAELRRSFGLPETESAEGGEGLDPGRPEDGVEKIQGGIVAKEVNMPTPEVSEEVLEGGVVKKTVKSEIRDDSGKVIGSNINTSWTDREGQVVKVENFTEVSTADANGNISSSSSKTEERSWSWSWSSADGKKSDAKDEEEGQTKESGSSKYRKWSLWK</sequence>
<reference evidence="2" key="1">
    <citation type="journal article" date="2023" name="Mol. Phylogenet. Evol.">
        <title>Genome-scale phylogeny and comparative genomics of the fungal order Sordariales.</title>
        <authorList>
            <person name="Hensen N."/>
            <person name="Bonometti L."/>
            <person name="Westerberg I."/>
            <person name="Brannstrom I.O."/>
            <person name="Guillou S."/>
            <person name="Cros-Aarteil S."/>
            <person name="Calhoun S."/>
            <person name="Haridas S."/>
            <person name="Kuo A."/>
            <person name="Mondo S."/>
            <person name="Pangilinan J."/>
            <person name="Riley R."/>
            <person name="LaButti K."/>
            <person name="Andreopoulos B."/>
            <person name="Lipzen A."/>
            <person name="Chen C."/>
            <person name="Yan M."/>
            <person name="Daum C."/>
            <person name="Ng V."/>
            <person name="Clum A."/>
            <person name="Steindorff A."/>
            <person name="Ohm R.A."/>
            <person name="Martin F."/>
            <person name="Silar P."/>
            <person name="Natvig D.O."/>
            <person name="Lalanne C."/>
            <person name="Gautier V."/>
            <person name="Ament-Velasquez S.L."/>
            <person name="Kruys A."/>
            <person name="Hutchinson M.I."/>
            <person name="Powell A.J."/>
            <person name="Barry K."/>
            <person name="Miller A.N."/>
            <person name="Grigoriev I.V."/>
            <person name="Debuchy R."/>
            <person name="Gladieux P."/>
            <person name="Hiltunen Thoren M."/>
            <person name="Johannesson H."/>
        </authorList>
    </citation>
    <scope>NUCLEOTIDE SEQUENCE</scope>
    <source>
        <strain evidence="2">PSN324</strain>
    </source>
</reference>
<proteinExistence type="predicted"/>
<evidence type="ECO:0000256" key="1">
    <source>
        <dbReference type="SAM" id="MobiDB-lite"/>
    </source>
</evidence>
<keyword evidence="3" id="KW-1185">Reference proteome</keyword>